<comment type="caution">
    <text evidence="2">The sequence shown here is derived from an EMBL/GenBank/DDBJ whole genome shotgun (WGS) entry which is preliminary data.</text>
</comment>
<evidence type="ECO:0000313" key="3">
    <source>
        <dbReference type="Proteomes" id="UP001279734"/>
    </source>
</evidence>
<feature type="compositionally biased region" description="Polar residues" evidence="1">
    <location>
        <begin position="22"/>
        <end position="41"/>
    </location>
</feature>
<name>A0AAD3Y1E7_NEPGR</name>
<feature type="region of interest" description="Disordered" evidence="1">
    <location>
        <begin position="16"/>
        <end position="41"/>
    </location>
</feature>
<dbReference type="Proteomes" id="UP001279734">
    <property type="component" value="Unassembled WGS sequence"/>
</dbReference>
<proteinExistence type="predicted"/>
<gene>
    <name evidence="2" type="ORF">Nepgr_025738</name>
</gene>
<reference evidence="2" key="1">
    <citation type="submission" date="2023-05" db="EMBL/GenBank/DDBJ databases">
        <title>Nepenthes gracilis genome sequencing.</title>
        <authorList>
            <person name="Fukushima K."/>
        </authorList>
    </citation>
    <scope>NUCLEOTIDE SEQUENCE</scope>
    <source>
        <strain evidence="2">SING2019-196</strain>
    </source>
</reference>
<evidence type="ECO:0000256" key="1">
    <source>
        <dbReference type="SAM" id="MobiDB-lite"/>
    </source>
</evidence>
<keyword evidence="3" id="KW-1185">Reference proteome</keyword>
<sequence length="96" mass="10964">MPVWSLRLRKVRPPWSRCKATHPQSRTQLPTSASDNSPQNAVRRTHLRLSLLDNCGFLWSEMRDSVEELGVAEETQRLQSAVCKTASGLDFGKVRW</sequence>
<evidence type="ECO:0000313" key="2">
    <source>
        <dbReference type="EMBL" id="GMH23895.1"/>
    </source>
</evidence>
<protein>
    <submittedName>
        <fullName evidence="2">Uncharacterized protein</fullName>
    </submittedName>
</protein>
<accession>A0AAD3Y1E7</accession>
<dbReference type="AlphaFoldDB" id="A0AAD3Y1E7"/>
<dbReference type="EMBL" id="BSYO01000027">
    <property type="protein sequence ID" value="GMH23895.1"/>
    <property type="molecule type" value="Genomic_DNA"/>
</dbReference>
<organism evidence="2 3">
    <name type="scientific">Nepenthes gracilis</name>
    <name type="common">Slender pitcher plant</name>
    <dbReference type="NCBI Taxonomy" id="150966"/>
    <lineage>
        <taxon>Eukaryota</taxon>
        <taxon>Viridiplantae</taxon>
        <taxon>Streptophyta</taxon>
        <taxon>Embryophyta</taxon>
        <taxon>Tracheophyta</taxon>
        <taxon>Spermatophyta</taxon>
        <taxon>Magnoliopsida</taxon>
        <taxon>eudicotyledons</taxon>
        <taxon>Gunneridae</taxon>
        <taxon>Pentapetalae</taxon>
        <taxon>Caryophyllales</taxon>
        <taxon>Nepenthaceae</taxon>
        <taxon>Nepenthes</taxon>
    </lineage>
</organism>